<dbReference type="Gene3D" id="3.40.50.300">
    <property type="entry name" value="P-loop containing nucleotide triphosphate hydrolases"/>
    <property type="match status" value="1"/>
</dbReference>
<sequence length="272" mass="29259">MLWLARSVHVVAFGNERDGFSEDNQQSSLIWSYLGRSALISATESSLLLNSANHVGNPVFTEYQACVFGNVRLVVHDCPLWDIFDSDWYTSQNLIGGADIIVIKYSVNDKSSFQEVKDSYVPMIKRALNHCSVPVIISAVGARKSGGSAVQPMLPVCCRGPSTGEPAPARVTGPASVSDKHQKPQCKTLKNSSDCPDQINFVCHGTNETTGTGSSVSTDIAFGTNKTCGTGHARVTGSASSTEQTLGTEQILISICWLLKRMHLSLSIDCIC</sequence>
<dbReference type="AlphaFoldDB" id="M7CJH4"/>
<dbReference type="InterPro" id="IPR027417">
    <property type="entry name" value="P-loop_NTPase"/>
</dbReference>
<reference evidence="2" key="1">
    <citation type="journal article" date="2013" name="Nat. Genet.">
        <title>The draft genomes of soft-shell turtle and green sea turtle yield insights into the development and evolution of the turtle-specific body plan.</title>
        <authorList>
            <person name="Wang Z."/>
            <person name="Pascual-Anaya J."/>
            <person name="Zadissa A."/>
            <person name="Li W."/>
            <person name="Niimura Y."/>
            <person name="Huang Z."/>
            <person name="Li C."/>
            <person name="White S."/>
            <person name="Xiong Z."/>
            <person name="Fang D."/>
            <person name="Wang B."/>
            <person name="Ming Y."/>
            <person name="Chen Y."/>
            <person name="Zheng Y."/>
            <person name="Kuraku S."/>
            <person name="Pignatelli M."/>
            <person name="Herrero J."/>
            <person name="Beal K."/>
            <person name="Nozawa M."/>
            <person name="Li Q."/>
            <person name="Wang J."/>
            <person name="Zhang H."/>
            <person name="Yu L."/>
            <person name="Shigenobu S."/>
            <person name="Wang J."/>
            <person name="Liu J."/>
            <person name="Flicek P."/>
            <person name="Searle S."/>
            <person name="Wang J."/>
            <person name="Kuratani S."/>
            <person name="Yin Y."/>
            <person name="Aken B."/>
            <person name="Zhang G."/>
            <person name="Irie N."/>
        </authorList>
    </citation>
    <scope>NUCLEOTIDE SEQUENCE [LARGE SCALE GENOMIC DNA]</scope>
</reference>
<dbReference type="eggNOG" id="KOG0393">
    <property type="taxonomic scope" value="Eukaryota"/>
</dbReference>
<evidence type="ECO:0000313" key="1">
    <source>
        <dbReference type="EMBL" id="EMP41177.1"/>
    </source>
</evidence>
<dbReference type="Proteomes" id="UP000031443">
    <property type="component" value="Unassembled WGS sequence"/>
</dbReference>
<evidence type="ECO:0000313" key="2">
    <source>
        <dbReference type="Proteomes" id="UP000031443"/>
    </source>
</evidence>
<organism evidence="1 2">
    <name type="scientific">Chelonia mydas</name>
    <name type="common">Green sea-turtle</name>
    <name type="synonym">Chelonia agassizi</name>
    <dbReference type="NCBI Taxonomy" id="8469"/>
    <lineage>
        <taxon>Eukaryota</taxon>
        <taxon>Metazoa</taxon>
        <taxon>Chordata</taxon>
        <taxon>Craniata</taxon>
        <taxon>Vertebrata</taxon>
        <taxon>Euteleostomi</taxon>
        <taxon>Archelosauria</taxon>
        <taxon>Testudinata</taxon>
        <taxon>Testudines</taxon>
        <taxon>Cryptodira</taxon>
        <taxon>Durocryptodira</taxon>
        <taxon>Americhelydia</taxon>
        <taxon>Chelonioidea</taxon>
        <taxon>Cheloniidae</taxon>
        <taxon>Chelonia</taxon>
    </lineage>
</organism>
<protein>
    <submittedName>
        <fullName evidence="1">Rho-related BTB domain-containing protein 3</fullName>
    </submittedName>
</protein>
<name>M7CJH4_CHEMY</name>
<gene>
    <name evidence="1" type="ORF">UY3_01597</name>
</gene>
<dbReference type="SUPFAM" id="SSF52540">
    <property type="entry name" value="P-loop containing nucleoside triphosphate hydrolases"/>
    <property type="match status" value="1"/>
</dbReference>
<dbReference type="STRING" id="8469.M7CJH4"/>
<proteinExistence type="predicted"/>
<accession>M7CJH4</accession>
<keyword evidence="2" id="KW-1185">Reference proteome</keyword>
<dbReference type="EMBL" id="KB497515">
    <property type="protein sequence ID" value="EMP41177.1"/>
    <property type="molecule type" value="Genomic_DNA"/>
</dbReference>